<feature type="non-terminal residue" evidence="2">
    <location>
        <position position="382"/>
    </location>
</feature>
<evidence type="ECO:0000313" key="2">
    <source>
        <dbReference type="EMBL" id="KAF3860846.1"/>
    </source>
</evidence>
<protein>
    <submittedName>
        <fullName evidence="2">Uncharacterized protein</fullName>
    </submittedName>
</protein>
<keyword evidence="3" id="KW-1185">Reference proteome</keyword>
<feature type="region of interest" description="Disordered" evidence="1">
    <location>
        <begin position="98"/>
        <end position="125"/>
    </location>
</feature>
<name>A0A7J5ZGT5_DISMA</name>
<dbReference type="AlphaFoldDB" id="A0A7J5ZGT5"/>
<sequence length="382" mass="42902">MRSLGRSRSQTMQRGFCEAESFLRSQKPFVHLRPHSCLLPPLPPPPAPSSAGAPEAVRLHWTGCWLKDCVLPVDPLRSARSRYENPCLLPSGAETQSHLSASSYSTPTSMRSLAGEMNSREKAAEDVAGARVNRLRKYDPAQASTARCAENVRLPTCRNTSQYWRDWRQRLSSARRPAAWPGPCSRILILLLHLERYRTTAGAQENQQEHLCLRYRENIKFSKTLSVLQSCPAPPPRYETRFLELVRPRLAVLERRERTGVAVEGDVSLGQPCWSKISMHPLLPFFVASFIAVWPWLSFALTSIPYCEEKEMIFTNLKLAGGVQRGVRRCVAQLSVDLLLGAVGEEDQQPGQISLRHRGEEPGRHASVRVLGPLGRDKQPLL</sequence>
<feature type="compositionally biased region" description="Polar residues" evidence="1">
    <location>
        <begin position="98"/>
        <end position="111"/>
    </location>
</feature>
<gene>
    <name evidence="2" type="ORF">F7725_001101</name>
</gene>
<reference evidence="2 3" key="1">
    <citation type="submission" date="2020-03" db="EMBL/GenBank/DDBJ databases">
        <title>Dissostichus mawsoni Genome sequencing and assembly.</title>
        <authorList>
            <person name="Park H."/>
        </authorList>
    </citation>
    <scope>NUCLEOTIDE SEQUENCE [LARGE SCALE GENOMIC DNA]</scope>
    <source>
        <strain evidence="2">DM0001</strain>
        <tissue evidence="2">Muscle</tissue>
    </source>
</reference>
<organism evidence="2 3">
    <name type="scientific">Dissostichus mawsoni</name>
    <name type="common">Antarctic cod</name>
    <dbReference type="NCBI Taxonomy" id="36200"/>
    <lineage>
        <taxon>Eukaryota</taxon>
        <taxon>Metazoa</taxon>
        <taxon>Chordata</taxon>
        <taxon>Craniata</taxon>
        <taxon>Vertebrata</taxon>
        <taxon>Euteleostomi</taxon>
        <taxon>Actinopterygii</taxon>
        <taxon>Neopterygii</taxon>
        <taxon>Teleostei</taxon>
        <taxon>Neoteleostei</taxon>
        <taxon>Acanthomorphata</taxon>
        <taxon>Eupercaria</taxon>
        <taxon>Perciformes</taxon>
        <taxon>Notothenioidei</taxon>
        <taxon>Nototheniidae</taxon>
        <taxon>Dissostichus</taxon>
    </lineage>
</organism>
<evidence type="ECO:0000313" key="3">
    <source>
        <dbReference type="Proteomes" id="UP000518266"/>
    </source>
</evidence>
<comment type="caution">
    <text evidence="2">The sequence shown here is derived from an EMBL/GenBank/DDBJ whole genome shotgun (WGS) entry which is preliminary data.</text>
</comment>
<accession>A0A7J5ZGT5</accession>
<dbReference type="EMBL" id="JAAKFY010000002">
    <property type="protein sequence ID" value="KAF3860846.1"/>
    <property type="molecule type" value="Genomic_DNA"/>
</dbReference>
<dbReference type="Proteomes" id="UP000518266">
    <property type="component" value="Unassembled WGS sequence"/>
</dbReference>
<evidence type="ECO:0000256" key="1">
    <source>
        <dbReference type="SAM" id="MobiDB-lite"/>
    </source>
</evidence>
<proteinExistence type="predicted"/>